<dbReference type="RefSeq" id="WP_143019617.1">
    <property type="nucleotide sequence ID" value="NZ_FMZO01000001.1"/>
</dbReference>
<protein>
    <submittedName>
        <fullName evidence="1">Uncharacterized protein</fullName>
    </submittedName>
</protein>
<gene>
    <name evidence="1" type="ORF">SAMN04487894_101112</name>
</gene>
<dbReference type="AlphaFoldDB" id="A0A1G6I6C3"/>
<reference evidence="2" key="1">
    <citation type="submission" date="2016-10" db="EMBL/GenBank/DDBJ databases">
        <authorList>
            <person name="Varghese N."/>
            <person name="Submissions S."/>
        </authorList>
    </citation>
    <scope>NUCLEOTIDE SEQUENCE [LARGE SCALE GENOMIC DNA]</scope>
    <source>
        <strain evidence="2">DSM 25811 / CCM 8410 / LMG 26954 / E90</strain>
    </source>
</reference>
<proteinExistence type="predicted"/>
<evidence type="ECO:0000313" key="1">
    <source>
        <dbReference type="EMBL" id="SDC02082.1"/>
    </source>
</evidence>
<organism evidence="1 2">
    <name type="scientific">Niabella drilacis (strain DSM 25811 / CCM 8410 / CCUG 62505 / LMG 26954 / E90)</name>
    <dbReference type="NCBI Taxonomy" id="1285928"/>
    <lineage>
        <taxon>Bacteria</taxon>
        <taxon>Pseudomonadati</taxon>
        <taxon>Bacteroidota</taxon>
        <taxon>Chitinophagia</taxon>
        <taxon>Chitinophagales</taxon>
        <taxon>Chitinophagaceae</taxon>
        <taxon>Niabella</taxon>
    </lineage>
</organism>
<evidence type="ECO:0000313" key="2">
    <source>
        <dbReference type="Proteomes" id="UP000198757"/>
    </source>
</evidence>
<accession>A0A1G6I6C3</accession>
<dbReference type="Proteomes" id="UP000198757">
    <property type="component" value="Unassembled WGS sequence"/>
</dbReference>
<keyword evidence="2" id="KW-1185">Reference proteome</keyword>
<dbReference type="EMBL" id="FMZO01000001">
    <property type="protein sequence ID" value="SDC02082.1"/>
    <property type="molecule type" value="Genomic_DNA"/>
</dbReference>
<name>A0A1G6I6C3_NIADE</name>
<sequence>MKKMKAIFIVVTPLLMLACSKSNNREEPDLSNAYIIEVDNSFSPDKAMVVKFRTSLETEKTVTVPAGKTDVKIPVKAAVGEYVRFSVSKTGSGIVKVYDPKGGLIADYSGFPGIDPTVTDAIVYDFIAFDPDDQVRDPLQYKTGIAKTAADKLLNKPYLIDKRYFIENENITDNMGSQMPCFLTAEYYLRARNFSVPVFNPDLLLIDVEVRKGEGGCTHVGGDTYPPYPQETITRINNKDASFAFPVWDPANPGTPIGVGYSNFTLDSINAAGVITFHKDLSATKKEVFVYRLK</sequence>
<dbReference type="PROSITE" id="PS51257">
    <property type="entry name" value="PROKAR_LIPOPROTEIN"/>
    <property type="match status" value="1"/>
</dbReference>